<feature type="transmembrane region" description="Helical" evidence="6">
    <location>
        <begin position="164"/>
        <end position="186"/>
    </location>
</feature>
<name>A0A839SQ70_9PROT</name>
<sequence length="317" mass="34447">MTAENRDTTANKILAPRTGTEDNAAKGIVLMLLAIALLSAMDASVKYVSDDYPVIEVVFFRSLFAFFPIAFVVLRDGNIGDLKTRNLRGHLGRSLVGLMALMSFFYCLKYMPLADLVAISFAAPLFVTALSIPLLGEKVGLRRWTALLVGFVGVLIMVKPGSGVFGLLALIAIGATFCYALVLIFVRKLSRTETNAAIVFYYSLTSVVATGLLLPFFWVTPTFPDLLLLIAIGLIGGCAQLTMTAAFRAASVSIVAPFEYTAMFWAVIYGYLLWGDLPGWNIWVGAAVLVASGIYIVHRETNLGVRRAKAARLQAKR</sequence>
<evidence type="ECO:0000256" key="1">
    <source>
        <dbReference type="ARBA" id="ARBA00004141"/>
    </source>
</evidence>
<feature type="transmembrane region" description="Helical" evidence="6">
    <location>
        <begin position="117"/>
        <end position="134"/>
    </location>
</feature>
<evidence type="ECO:0000259" key="7">
    <source>
        <dbReference type="Pfam" id="PF00892"/>
    </source>
</evidence>
<evidence type="ECO:0000256" key="6">
    <source>
        <dbReference type="SAM" id="Phobius"/>
    </source>
</evidence>
<evidence type="ECO:0000256" key="4">
    <source>
        <dbReference type="ARBA" id="ARBA00022989"/>
    </source>
</evidence>
<dbReference type="PANTHER" id="PTHR22911:SF6">
    <property type="entry name" value="SOLUTE CARRIER FAMILY 35 MEMBER G1"/>
    <property type="match status" value="1"/>
</dbReference>
<dbReference type="RefSeq" id="WP_183415857.1">
    <property type="nucleotide sequence ID" value="NZ_JACHXA010000003.1"/>
</dbReference>
<feature type="transmembrane region" description="Helical" evidence="6">
    <location>
        <begin position="254"/>
        <end position="274"/>
    </location>
</feature>
<dbReference type="GO" id="GO:0016020">
    <property type="term" value="C:membrane"/>
    <property type="evidence" value="ECO:0007669"/>
    <property type="project" value="UniProtKB-SubCell"/>
</dbReference>
<dbReference type="Proteomes" id="UP000581135">
    <property type="component" value="Unassembled WGS sequence"/>
</dbReference>
<evidence type="ECO:0000256" key="2">
    <source>
        <dbReference type="ARBA" id="ARBA00009853"/>
    </source>
</evidence>
<keyword evidence="9" id="KW-1185">Reference proteome</keyword>
<accession>A0A839SQ70</accession>
<evidence type="ECO:0000313" key="9">
    <source>
        <dbReference type="Proteomes" id="UP000581135"/>
    </source>
</evidence>
<proteinExistence type="inferred from homology"/>
<feature type="transmembrane region" description="Helical" evidence="6">
    <location>
        <begin position="226"/>
        <end position="247"/>
    </location>
</feature>
<comment type="subcellular location">
    <subcellularLocation>
        <location evidence="1">Membrane</location>
        <topology evidence="1">Multi-pass membrane protein</topology>
    </subcellularLocation>
</comment>
<dbReference type="PANTHER" id="PTHR22911">
    <property type="entry name" value="ACYL-MALONYL CONDENSING ENZYME-RELATED"/>
    <property type="match status" value="1"/>
</dbReference>
<feature type="transmembrane region" description="Helical" evidence="6">
    <location>
        <begin position="198"/>
        <end position="220"/>
    </location>
</feature>
<dbReference type="Pfam" id="PF00892">
    <property type="entry name" value="EamA"/>
    <property type="match status" value="2"/>
</dbReference>
<evidence type="ECO:0000313" key="8">
    <source>
        <dbReference type="EMBL" id="MBB3065047.1"/>
    </source>
</evidence>
<keyword evidence="3 6" id="KW-0812">Transmembrane</keyword>
<organism evidence="8 9">
    <name type="scientific">Limibacillus halophilus</name>
    <dbReference type="NCBI Taxonomy" id="1579333"/>
    <lineage>
        <taxon>Bacteria</taxon>
        <taxon>Pseudomonadati</taxon>
        <taxon>Pseudomonadota</taxon>
        <taxon>Alphaproteobacteria</taxon>
        <taxon>Rhodospirillales</taxon>
        <taxon>Rhodovibrionaceae</taxon>
        <taxon>Limibacillus</taxon>
    </lineage>
</organism>
<feature type="transmembrane region" description="Helical" evidence="6">
    <location>
        <begin position="95"/>
        <end position="111"/>
    </location>
</feature>
<feature type="transmembrane region" description="Helical" evidence="6">
    <location>
        <begin position="280"/>
        <end position="297"/>
    </location>
</feature>
<dbReference type="InterPro" id="IPR000620">
    <property type="entry name" value="EamA_dom"/>
</dbReference>
<reference evidence="8 9" key="1">
    <citation type="submission" date="2020-08" db="EMBL/GenBank/DDBJ databases">
        <title>Genomic Encyclopedia of Type Strains, Phase III (KMG-III): the genomes of soil and plant-associated and newly described type strains.</title>
        <authorList>
            <person name="Whitman W."/>
        </authorList>
    </citation>
    <scope>NUCLEOTIDE SEQUENCE [LARGE SCALE GENOMIC DNA]</scope>
    <source>
        <strain evidence="8 9">CECT 8803</strain>
    </source>
</reference>
<dbReference type="EMBL" id="JACHXA010000003">
    <property type="protein sequence ID" value="MBB3065047.1"/>
    <property type="molecule type" value="Genomic_DNA"/>
</dbReference>
<feature type="transmembrane region" description="Helical" evidence="6">
    <location>
        <begin position="54"/>
        <end position="74"/>
    </location>
</feature>
<gene>
    <name evidence="8" type="ORF">FHR98_001326</name>
</gene>
<comment type="similarity">
    <text evidence="2">Belongs to the drug/metabolite transporter (DMT) superfamily. 10 TMS drug/metabolite exporter (DME) (TC 2.A.7.3) family.</text>
</comment>
<evidence type="ECO:0000256" key="3">
    <source>
        <dbReference type="ARBA" id="ARBA00022692"/>
    </source>
</evidence>
<feature type="transmembrane region" description="Helical" evidence="6">
    <location>
        <begin position="27"/>
        <end position="48"/>
    </location>
</feature>
<feature type="transmembrane region" description="Helical" evidence="6">
    <location>
        <begin position="141"/>
        <end position="158"/>
    </location>
</feature>
<feature type="domain" description="EamA" evidence="7">
    <location>
        <begin position="26"/>
        <end position="158"/>
    </location>
</feature>
<feature type="domain" description="EamA" evidence="7">
    <location>
        <begin position="169"/>
        <end position="296"/>
    </location>
</feature>
<keyword evidence="4 6" id="KW-1133">Transmembrane helix</keyword>
<evidence type="ECO:0000256" key="5">
    <source>
        <dbReference type="ARBA" id="ARBA00023136"/>
    </source>
</evidence>
<protein>
    <submittedName>
        <fullName evidence="8">Drug/metabolite transporter (DMT)-like permease</fullName>
    </submittedName>
</protein>
<dbReference type="AlphaFoldDB" id="A0A839SQ70"/>
<comment type="caution">
    <text evidence="8">The sequence shown here is derived from an EMBL/GenBank/DDBJ whole genome shotgun (WGS) entry which is preliminary data.</text>
</comment>
<keyword evidence="5 6" id="KW-0472">Membrane</keyword>
<dbReference type="SUPFAM" id="SSF103481">
    <property type="entry name" value="Multidrug resistance efflux transporter EmrE"/>
    <property type="match status" value="2"/>
</dbReference>
<dbReference type="InterPro" id="IPR037185">
    <property type="entry name" value="EmrE-like"/>
</dbReference>